<feature type="chain" id="PRO_5012466195" evidence="1">
    <location>
        <begin position="17"/>
        <end position="411"/>
    </location>
</feature>
<name>A0A226F4T5_FOLCA</name>
<dbReference type="Gene3D" id="3.90.280.10">
    <property type="entry name" value="PEBP-like"/>
    <property type="match status" value="2"/>
</dbReference>
<dbReference type="AlphaFoldDB" id="A0A226F4T5"/>
<feature type="signal peptide" evidence="1">
    <location>
        <begin position="1"/>
        <end position="16"/>
    </location>
</feature>
<keyword evidence="1" id="KW-0732">Signal</keyword>
<dbReference type="InterPro" id="IPR035810">
    <property type="entry name" value="PEBP_euk"/>
</dbReference>
<evidence type="ECO:0000313" key="2">
    <source>
        <dbReference type="EMBL" id="OXA64467.1"/>
    </source>
</evidence>
<dbReference type="EMBL" id="LNIX01000001">
    <property type="protein sequence ID" value="OXA64467.1"/>
    <property type="molecule type" value="Genomic_DNA"/>
</dbReference>
<dbReference type="PANTHER" id="PTHR11362:SF82">
    <property type="entry name" value="PHOSPHATIDYLETHANOLAMINE-BINDING PROTEIN 4"/>
    <property type="match status" value="1"/>
</dbReference>
<dbReference type="PANTHER" id="PTHR11362">
    <property type="entry name" value="PHOSPHATIDYLETHANOLAMINE-BINDING PROTEIN"/>
    <property type="match status" value="1"/>
</dbReference>
<dbReference type="STRING" id="158441.A0A226F4T5"/>
<organism evidence="2 3">
    <name type="scientific">Folsomia candida</name>
    <name type="common">Springtail</name>
    <dbReference type="NCBI Taxonomy" id="158441"/>
    <lineage>
        <taxon>Eukaryota</taxon>
        <taxon>Metazoa</taxon>
        <taxon>Ecdysozoa</taxon>
        <taxon>Arthropoda</taxon>
        <taxon>Hexapoda</taxon>
        <taxon>Collembola</taxon>
        <taxon>Entomobryomorpha</taxon>
        <taxon>Isotomoidea</taxon>
        <taxon>Isotomidae</taxon>
        <taxon>Proisotominae</taxon>
        <taxon>Folsomia</taxon>
    </lineage>
</organism>
<dbReference type="OMA" id="CADTARD"/>
<dbReference type="OrthoDB" id="2506647at2759"/>
<evidence type="ECO:0000313" key="3">
    <source>
        <dbReference type="Proteomes" id="UP000198287"/>
    </source>
</evidence>
<proteinExistence type="predicted"/>
<dbReference type="InterPro" id="IPR008914">
    <property type="entry name" value="PEBP"/>
</dbReference>
<dbReference type="CDD" id="cd00866">
    <property type="entry name" value="PEBP_euk"/>
    <property type="match status" value="2"/>
</dbReference>
<dbReference type="Pfam" id="PF01161">
    <property type="entry name" value="PBP"/>
    <property type="match status" value="2"/>
</dbReference>
<dbReference type="InterPro" id="IPR036610">
    <property type="entry name" value="PEBP-like_sf"/>
</dbReference>
<protein>
    <submittedName>
        <fullName evidence="2">Protein D1</fullName>
    </submittedName>
</protein>
<dbReference type="SUPFAM" id="SSF49777">
    <property type="entry name" value="PEBP-like"/>
    <property type="match status" value="2"/>
</dbReference>
<accession>A0A226F4T5</accession>
<gene>
    <name evidence="2" type="ORF">Fcan01_00361</name>
</gene>
<keyword evidence="3" id="KW-1185">Reference proteome</keyword>
<reference evidence="2 3" key="1">
    <citation type="submission" date="2015-12" db="EMBL/GenBank/DDBJ databases">
        <title>The genome of Folsomia candida.</title>
        <authorList>
            <person name="Faddeeva A."/>
            <person name="Derks M.F."/>
            <person name="Anvar Y."/>
            <person name="Smit S."/>
            <person name="Van Straalen N."/>
            <person name="Roelofs D."/>
        </authorList>
    </citation>
    <scope>NUCLEOTIDE SEQUENCE [LARGE SCALE GENOMIC DNA]</scope>
    <source>
        <strain evidence="2 3">VU population</strain>
        <tissue evidence="2">Whole body</tissue>
    </source>
</reference>
<evidence type="ECO:0000256" key="1">
    <source>
        <dbReference type="SAM" id="SignalP"/>
    </source>
</evidence>
<dbReference type="Proteomes" id="UP000198287">
    <property type="component" value="Unassembled WGS sequence"/>
</dbReference>
<sequence length="411" mass="45248">MRLAFVTALLICPIASQLFKGSAVINFSAGNDAKLEVKFGDISIGNGTRLTTKQVERAPTTVKWNADPNKFYIVAMIDPDAPTKVVPVFGEILHWMVVNVKGGDMSTGKELASYLPPNPPLGSGAHRFGFVVYEQPYLQGLRGRLTFAEKFGQTIRSRYRFSMQNFANLYNLGDPVAQNYFTAGWLDAPLPLSLTVSCQRSQSSQHISGCHTSDMMALLLPTVFLLVAHTASSQVFNGSKAINWSAGDATSLEVKYGHVAIDNGTRMTTNQVSEPPTTVKWNADPNKFYVLAMIDPDAPAYFVPLFGETVHWMVVNIQGDDISTGEQLASYLPPSPPIGGGAHRFVFVVYEQPELKGVRIGFTFTEKFDATVRSRYRFSMRTFANTYNLGEPIAQNYFTAGWLDTPLLIGV</sequence>
<comment type="caution">
    <text evidence="2">The sequence shown here is derived from an EMBL/GenBank/DDBJ whole genome shotgun (WGS) entry which is preliminary data.</text>
</comment>